<proteinExistence type="predicted"/>
<evidence type="ECO:0000313" key="2">
    <source>
        <dbReference type="Proteomes" id="UP000234681"/>
    </source>
</evidence>
<organism evidence="1 2">
    <name type="scientific">Rattus norvegicus</name>
    <name type="common">Rat</name>
    <dbReference type="NCBI Taxonomy" id="10116"/>
    <lineage>
        <taxon>Eukaryota</taxon>
        <taxon>Metazoa</taxon>
        <taxon>Chordata</taxon>
        <taxon>Craniata</taxon>
        <taxon>Vertebrata</taxon>
        <taxon>Euteleostomi</taxon>
        <taxon>Mammalia</taxon>
        <taxon>Eutheria</taxon>
        <taxon>Euarchontoglires</taxon>
        <taxon>Glires</taxon>
        <taxon>Rodentia</taxon>
        <taxon>Myomorpha</taxon>
        <taxon>Muroidea</taxon>
        <taxon>Muridae</taxon>
        <taxon>Murinae</taxon>
        <taxon>Rattus</taxon>
    </lineage>
</organism>
<gene>
    <name evidence="1" type="ORF">rCG_27351</name>
</gene>
<sequence>MSPLYSCLGGSMAPSVQNWKRHSPQSWRLQCFGKVPSWQAGTGQGCSGSASKIQFHFVMAW</sequence>
<evidence type="ECO:0000313" key="1">
    <source>
        <dbReference type="EMBL" id="EDL79961.1"/>
    </source>
</evidence>
<dbReference type="AlphaFoldDB" id="A6HPL0"/>
<accession>A6HPL0</accession>
<dbReference type="EMBL" id="CH473949">
    <property type="protein sequence ID" value="EDL79961.1"/>
    <property type="molecule type" value="Genomic_DNA"/>
</dbReference>
<dbReference type="Proteomes" id="UP000234681">
    <property type="component" value="Chromosome 3"/>
</dbReference>
<protein>
    <submittedName>
        <fullName evidence="1">RCG27351</fullName>
    </submittedName>
</protein>
<name>A6HPL0_RAT</name>
<reference evidence="2" key="1">
    <citation type="submission" date="2005-09" db="EMBL/GenBank/DDBJ databases">
        <authorList>
            <person name="Mural R.J."/>
            <person name="Li P.W."/>
            <person name="Adams M.D."/>
            <person name="Amanatides P.G."/>
            <person name="Baden-Tillson H."/>
            <person name="Barnstead M."/>
            <person name="Chin S.H."/>
            <person name="Dew I."/>
            <person name="Evans C.A."/>
            <person name="Ferriera S."/>
            <person name="Flanigan M."/>
            <person name="Fosler C."/>
            <person name="Glodek A."/>
            <person name="Gu Z."/>
            <person name="Holt R.A."/>
            <person name="Jennings D."/>
            <person name="Kraft C.L."/>
            <person name="Lu F."/>
            <person name="Nguyen T."/>
            <person name="Nusskern D.R."/>
            <person name="Pfannkoch C.M."/>
            <person name="Sitter C."/>
            <person name="Sutton G.G."/>
            <person name="Venter J.C."/>
            <person name="Wang Z."/>
            <person name="Woodage T."/>
            <person name="Zheng X.H."/>
            <person name="Zhong F."/>
        </authorList>
    </citation>
    <scope>NUCLEOTIDE SEQUENCE [LARGE SCALE GENOMIC DNA]</scope>
    <source>
        <strain>BN</strain>
        <strain evidence="2">Sprague-Dawley</strain>
    </source>
</reference>